<comment type="caution">
    <text evidence="3">The sequence shown here is derived from an EMBL/GenBank/DDBJ whole genome shotgun (WGS) entry which is preliminary data.</text>
</comment>
<evidence type="ECO:0000256" key="2">
    <source>
        <dbReference type="SAM" id="MobiDB-lite"/>
    </source>
</evidence>
<evidence type="ECO:0000313" key="4">
    <source>
        <dbReference type="Proteomes" id="UP001054945"/>
    </source>
</evidence>
<reference evidence="3 4" key="1">
    <citation type="submission" date="2021-06" db="EMBL/GenBank/DDBJ databases">
        <title>Caerostris extrusa draft genome.</title>
        <authorList>
            <person name="Kono N."/>
            <person name="Arakawa K."/>
        </authorList>
    </citation>
    <scope>NUCLEOTIDE SEQUENCE [LARGE SCALE GENOMIC DNA]</scope>
</reference>
<evidence type="ECO:0000256" key="1">
    <source>
        <dbReference type="SAM" id="Coils"/>
    </source>
</evidence>
<dbReference type="EMBL" id="BPLR01002911">
    <property type="protein sequence ID" value="GIX79223.1"/>
    <property type="molecule type" value="Genomic_DNA"/>
</dbReference>
<evidence type="ECO:0000313" key="3">
    <source>
        <dbReference type="EMBL" id="GIX79223.1"/>
    </source>
</evidence>
<feature type="coiled-coil region" evidence="1">
    <location>
        <begin position="327"/>
        <end position="354"/>
    </location>
</feature>
<dbReference type="AlphaFoldDB" id="A0AAV4N472"/>
<dbReference type="Proteomes" id="UP001054945">
    <property type="component" value="Unassembled WGS sequence"/>
</dbReference>
<feature type="region of interest" description="Disordered" evidence="2">
    <location>
        <begin position="122"/>
        <end position="175"/>
    </location>
</feature>
<sequence>MEQKPIYSKWICRTVTCSCSNYDPPDNMVGRNKVGNRQCRINCCSVSLIMILKLYRFINTVELVSPHHSVKEIISNLREGQIASLFQKSVKKKFKEEARRRKSKSQFFDMIQEIRRVVRQQNDPKTSMTWEDSRTQLTSPPKVLTPLEGEVPWEIEENEEVEEEDSDDDDEEEDGHHFQIPEIRFTSSFQDLTQTSVLLHSYTSRYYSESPEEPDSLVESYSSTSTATFFNRIRTRLSASASDLTSMQVKEDPWMKLGVLTSPRVRSLDDIQTSRRDSLTNENKERIESLEFADNLSATWRSSYTIDELRLLSMSKEDIVRMWQGSERALLNRLQDTLKEKRLLEQKLAFIQKTILKPP</sequence>
<proteinExistence type="predicted"/>
<feature type="compositionally biased region" description="Polar residues" evidence="2">
    <location>
        <begin position="122"/>
        <end position="139"/>
    </location>
</feature>
<feature type="compositionally biased region" description="Acidic residues" evidence="2">
    <location>
        <begin position="151"/>
        <end position="173"/>
    </location>
</feature>
<accession>A0AAV4N472</accession>
<name>A0AAV4N472_CAEEX</name>
<organism evidence="3 4">
    <name type="scientific">Caerostris extrusa</name>
    <name type="common">Bark spider</name>
    <name type="synonym">Caerostris bankana</name>
    <dbReference type="NCBI Taxonomy" id="172846"/>
    <lineage>
        <taxon>Eukaryota</taxon>
        <taxon>Metazoa</taxon>
        <taxon>Ecdysozoa</taxon>
        <taxon>Arthropoda</taxon>
        <taxon>Chelicerata</taxon>
        <taxon>Arachnida</taxon>
        <taxon>Araneae</taxon>
        <taxon>Araneomorphae</taxon>
        <taxon>Entelegynae</taxon>
        <taxon>Araneoidea</taxon>
        <taxon>Araneidae</taxon>
        <taxon>Caerostris</taxon>
    </lineage>
</organism>
<protein>
    <submittedName>
        <fullName evidence="3">Uncharacterized protein</fullName>
    </submittedName>
</protein>
<gene>
    <name evidence="3" type="primary">AVEN_60734_1</name>
    <name evidence="3" type="ORF">CEXT_753241</name>
</gene>
<keyword evidence="1" id="KW-0175">Coiled coil</keyword>
<keyword evidence="4" id="KW-1185">Reference proteome</keyword>